<protein>
    <submittedName>
        <fullName evidence="1">Uncharacterized protein</fullName>
    </submittedName>
</protein>
<dbReference type="Proteomes" id="UP000277579">
    <property type="component" value="Unassembled WGS sequence"/>
</dbReference>
<sequence>MFTETQQQTLDIDWFFIADDKIGFVTSAGGRLPESVAVLDEKIEILSSYFRNLPEITTAHIHDELKEIKKIDEKYLADFVFMAKRGLYAFDKLVLNNFSDLKYHLVAKPETYLSLKGLSTEIIDLIHKTVYTGAIDLAKAISIEDIP</sequence>
<dbReference type="OrthoDB" id="666171at2"/>
<comment type="caution">
    <text evidence="1">The sequence shown here is derived from an EMBL/GenBank/DDBJ whole genome shotgun (WGS) entry which is preliminary data.</text>
</comment>
<keyword evidence="2" id="KW-1185">Reference proteome</keyword>
<proteinExistence type="predicted"/>
<evidence type="ECO:0000313" key="1">
    <source>
        <dbReference type="EMBL" id="RKS26249.1"/>
    </source>
</evidence>
<dbReference type="AlphaFoldDB" id="A0A495MPG7"/>
<evidence type="ECO:0000313" key="2">
    <source>
        <dbReference type="Proteomes" id="UP000277579"/>
    </source>
</evidence>
<reference evidence="1 2" key="1">
    <citation type="submission" date="2018-10" db="EMBL/GenBank/DDBJ databases">
        <title>Genomic Encyclopedia of Archaeal and Bacterial Type Strains, Phase II (KMG-II): from individual species to whole genera.</title>
        <authorList>
            <person name="Goeker M."/>
        </authorList>
    </citation>
    <scope>NUCLEOTIDE SEQUENCE [LARGE SCALE GENOMIC DNA]</scope>
    <source>
        <strain evidence="1 2">DSM 29537</strain>
    </source>
</reference>
<gene>
    <name evidence="1" type="ORF">CLV94_1306</name>
</gene>
<dbReference type="EMBL" id="RBLC01000001">
    <property type="protein sequence ID" value="RKS26249.1"/>
    <property type="molecule type" value="Genomic_DNA"/>
</dbReference>
<organism evidence="1 2">
    <name type="scientific">Flavobacterium endophyticum</name>
    <dbReference type="NCBI Taxonomy" id="1540163"/>
    <lineage>
        <taxon>Bacteria</taxon>
        <taxon>Pseudomonadati</taxon>
        <taxon>Bacteroidota</taxon>
        <taxon>Flavobacteriia</taxon>
        <taxon>Flavobacteriales</taxon>
        <taxon>Flavobacteriaceae</taxon>
        <taxon>Flavobacterium</taxon>
    </lineage>
</organism>
<dbReference type="RefSeq" id="WP_121375583.1">
    <property type="nucleotide sequence ID" value="NZ_RBLC01000001.1"/>
</dbReference>
<name>A0A495MPG7_9FLAO</name>
<accession>A0A495MPG7</accession>